<comment type="caution">
    <text evidence="1">The sequence shown here is derived from an EMBL/GenBank/DDBJ whole genome shotgun (WGS) entry which is preliminary data.</text>
</comment>
<reference evidence="1 2" key="1">
    <citation type="submission" date="2019-07" db="EMBL/GenBank/DDBJ databases">
        <title>Whole genome shotgun sequence of Adhaeribacter aerolatus NBRC 106133.</title>
        <authorList>
            <person name="Hosoyama A."/>
            <person name="Uohara A."/>
            <person name="Ohji S."/>
            <person name="Ichikawa N."/>
        </authorList>
    </citation>
    <scope>NUCLEOTIDE SEQUENCE [LARGE SCALE GENOMIC DNA]</scope>
    <source>
        <strain evidence="1 2">NBRC 106133</strain>
    </source>
</reference>
<sequence>MIARTIDEVISALEEIIQDCIRTNNRAGYFAMVYYCTTLRVKKDILLNNFEDGPRMERFDVLFANYYLRAWHQWQAGKPTAAAWEIVFETAAHLPAVLMQHLLLGMNAHINLDLGTTAVETMRDGRLPDIRRDFNSINTILGAMIDKVQENIGRVSPLMGLLDLHARNRDELLVQFSINLARDGAWRFAEDLHDKVGADYQTCLAARDNCIAQLGKNLASPRGFLLKYTLKAIRATERLAPGEIINILKVI</sequence>
<dbReference type="RefSeq" id="WP_146896688.1">
    <property type="nucleotide sequence ID" value="NZ_BJYS01000008.1"/>
</dbReference>
<dbReference type="Proteomes" id="UP000321532">
    <property type="component" value="Unassembled WGS sequence"/>
</dbReference>
<organism evidence="1 2">
    <name type="scientific">Adhaeribacter aerolatus</name>
    <dbReference type="NCBI Taxonomy" id="670289"/>
    <lineage>
        <taxon>Bacteria</taxon>
        <taxon>Pseudomonadati</taxon>
        <taxon>Bacteroidota</taxon>
        <taxon>Cytophagia</taxon>
        <taxon>Cytophagales</taxon>
        <taxon>Hymenobacteraceae</taxon>
        <taxon>Adhaeribacter</taxon>
    </lineage>
</organism>
<evidence type="ECO:0000313" key="2">
    <source>
        <dbReference type="Proteomes" id="UP000321532"/>
    </source>
</evidence>
<dbReference type="AlphaFoldDB" id="A0A512AVY1"/>
<dbReference type="OrthoDB" id="583431at2"/>
<dbReference type="InterPro" id="IPR046037">
    <property type="entry name" value="DUF5995"/>
</dbReference>
<keyword evidence="2" id="KW-1185">Reference proteome</keyword>
<protein>
    <submittedName>
        <fullName evidence="1">Uncharacterized protein</fullName>
    </submittedName>
</protein>
<evidence type="ECO:0000313" key="1">
    <source>
        <dbReference type="EMBL" id="GEO03876.1"/>
    </source>
</evidence>
<accession>A0A512AVY1</accession>
<name>A0A512AVY1_9BACT</name>
<gene>
    <name evidence="1" type="ORF">AAE02nite_15400</name>
</gene>
<proteinExistence type="predicted"/>
<dbReference type="Pfam" id="PF19458">
    <property type="entry name" value="DUF5995"/>
    <property type="match status" value="1"/>
</dbReference>
<dbReference type="EMBL" id="BJYS01000008">
    <property type="protein sequence ID" value="GEO03876.1"/>
    <property type="molecule type" value="Genomic_DNA"/>
</dbReference>